<dbReference type="SMART" id="SM00744">
    <property type="entry name" value="RINGv"/>
    <property type="match status" value="1"/>
</dbReference>
<evidence type="ECO:0000256" key="3">
    <source>
        <dbReference type="ARBA" id="ARBA00022833"/>
    </source>
</evidence>
<keyword evidence="2 4" id="KW-0863">Zinc-finger</keyword>
<evidence type="ECO:0000313" key="7">
    <source>
        <dbReference type="Proteomes" id="UP001190926"/>
    </source>
</evidence>
<dbReference type="GO" id="GO:0008270">
    <property type="term" value="F:zinc ion binding"/>
    <property type="evidence" value="ECO:0007669"/>
    <property type="project" value="UniProtKB-KW"/>
</dbReference>
<keyword evidence="1" id="KW-0479">Metal-binding</keyword>
<dbReference type="GO" id="GO:0006511">
    <property type="term" value="P:ubiquitin-dependent protein catabolic process"/>
    <property type="evidence" value="ECO:0007669"/>
    <property type="project" value="TreeGrafter"/>
</dbReference>
<dbReference type="CDD" id="cd16454">
    <property type="entry name" value="RING-H2_PA-TM-RING"/>
    <property type="match status" value="1"/>
</dbReference>
<dbReference type="AlphaFoldDB" id="A0AAD4J0R1"/>
<dbReference type="Pfam" id="PF13639">
    <property type="entry name" value="zf-RING_2"/>
    <property type="match status" value="1"/>
</dbReference>
<sequence>MVHDDVVPHRKTEKLASYSITSKSCTRCDYSSLYPSPPAVFFVYNIKFQDEEWFEEQNSPVLIGKSDVAASARAAVDELSFSRIHGSIGEALKRVGMHDDHCRLELIVFAWNVVAGNFLEKSIEAAGLNGFTINIEVAVRRRRATVAPSLSCSICLEDFSGDPNRFLRMPCSHYFHSRCIIPWLKRRSRSSCPLCRTKIRLCRRH</sequence>
<dbReference type="InterPro" id="IPR051826">
    <property type="entry name" value="E3_ubiquitin-ligase_domain"/>
</dbReference>
<organism evidence="6 7">
    <name type="scientific">Perilla frutescens var. hirtella</name>
    <name type="common">Perilla citriodora</name>
    <name type="synonym">Perilla setoyensis</name>
    <dbReference type="NCBI Taxonomy" id="608512"/>
    <lineage>
        <taxon>Eukaryota</taxon>
        <taxon>Viridiplantae</taxon>
        <taxon>Streptophyta</taxon>
        <taxon>Embryophyta</taxon>
        <taxon>Tracheophyta</taxon>
        <taxon>Spermatophyta</taxon>
        <taxon>Magnoliopsida</taxon>
        <taxon>eudicotyledons</taxon>
        <taxon>Gunneridae</taxon>
        <taxon>Pentapetalae</taxon>
        <taxon>asterids</taxon>
        <taxon>lamiids</taxon>
        <taxon>Lamiales</taxon>
        <taxon>Lamiaceae</taxon>
        <taxon>Nepetoideae</taxon>
        <taxon>Elsholtzieae</taxon>
        <taxon>Perilla</taxon>
    </lineage>
</organism>
<reference evidence="6 7" key="1">
    <citation type="journal article" date="2021" name="Nat. Commun.">
        <title>Incipient diploidization of the medicinal plant Perilla within 10,000 years.</title>
        <authorList>
            <person name="Zhang Y."/>
            <person name="Shen Q."/>
            <person name="Leng L."/>
            <person name="Zhang D."/>
            <person name="Chen S."/>
            <person name="Shi Y."/>
            <person name="Ning Z."/>
            <person name="Chen S."/>
        </authorList>
    </citation>
    <scope>NUCLEOTIDE SEQUENCE [LARGE SCALE GENOMIC DNA]</scope>
    <source>
        <strain evidence="7">cv. PC099</strain>
    </source>
</reference>
<evidence type="ECO:0000256" key="2">
    <source>
        <dbReference type="ARBA" id="ARBA00022771"/>
    </source>
</evidence>
<evidence type="ECO:0000256" key="1">
    <source>
        <dbReference type="ARBA" id="ARBA00022723"/>
    </source>
</evidence>
<name>A0AAD4J0R1_PERFH</name>
<dbReference type="InterPro" id="IPR013083">
    <property type="entry name" value="Znf_RING/FYVE/PHD"/>
</dbReference>
<comment type="caution">
    <text evidence="6">The sequence shown here is derived from an EMBL/GenBank/DDBJ whole genome shotgun (WGS) entry which is preliminary data.</text>
</comment>
<evidence type="ECO:0000259" key="5">
    <source>
        <dbReference type="PROSITE" id="PS50089"/>
    </source>
</evidence>
<dbReference type="EMBL" id="SDAM02000323">
    <property type="protein sequence ID" value="KAH6824640.1"/>
    <property type="molecule type" value="Genomic_DNA"/>
</dbReference>
<dbReference type="PANTHER" id="PTHR22765">
    <property type="entry name" value="RING FINGER AND PROTEASE ASSOCIATED DOMAIN-CONTAINING"/>
    <property type="match status" value="1"/>
</dbReference>
<feature type="domain" description="RING-type" evidence="5">
    <location>
        <begin position="152"/>
        <end position="196"/>
    </location>
</feature>
<gene>
    <name evidence="6" type="ORF">C2S53_014000</name>
</gene>
<dbReference type="Gene3D" id="3.30.40.10">
    <property type="entry name" value="Zinc/RING finger domain, C3HC4 (zinc finger)"/>
    <property type="match status" value="1"/>
</dbReference>
<keyword evidence="3" id="KW-0862">Zinc</keyword>
<dbReference type="Proteomes" id="UP001190926">
    <property type="component" value="Unassembled WGS sequence"/>
</dbReference>
<dbReference type="InterPro" id="IPR011016">
    <property type="entry name" value="Znf_RING-CH"/>
</dbReference>
<dbReference type="SUPFAM" id="SSF57850">
    <property type="entry name" value="RING/U-box"/>
    <property type="match status" value="1"/>
</dbReference>
<evidence type="ECO:0000256" key="4">
    <source>
        <dbReference type="PROSITE-ProRule" id="PRU00175"/>
    </source>
</evidence>
<dbReference type="PROSITE" id="PS50089">
    <property type="entry name" value="ZF_RING_2"/>
    <property type="match status" value="1"/>
</dbReference>
<proteinExistence type="predicted"/>
<evidence type="ECO:0000313" key="6">
    <source>
        <dbReference type="EMBL" id="KAH6824640.1"/>
    </source>
</evidence>
<keyword evidence="7" id="KW-1185">Reference proteome</keyword>
<dbReference type="GO" id="GO:0061630">
    <property type="term" value="F:ubiquitin protein ligase activity"/>
    <property type="evidence" value="ECO:0007669"/>
    <property type="project" value="TreeGrafter"/>
</dbReference>
<dbReference type="PANTHER" id="PTHR22765:SF434">
    <property type="entry name" value="GB|AAD18119.1-RELATED"/>
    <property type="match status" value="1"/>
</dbReference>
<dbReference type="InterPro" id="IPR001841">
    <property type="entry name" value="Znf_RING"/>
</dbReference>
<dbReference type="SMART" id="SM00184">
    <property type="entry name" value="RING"/>
    <property type="match status" value="1"/>
</dbReference>
<accession>A0AAD4J0R1</accession>
<protein>
    <recommendedName>
        <fullName evidence="5">RING-type domain-containing protein</fullName>
    </recommendedName>
</protein>